<evidence type="ECO:0000256" key="6">
    <source>
        <dbReference type="ARBA" id="ARBA00025747"/>
    </source>
</evidence>
<proteinExistence type="inferred from homology"/>
<keyword evidence="3" id="KW-0238">DNA-binding</keyword>
<dbReference type="InterPro" id="IPR052287">
    <property type="entry name" value="NHEJ_factor"/>
</dbReference>
<dbReference type="InterPro" id="IPR015381">
    <property type="entry name" value="XLF-like_N"/>
</dbReference>
<feature type="compositionally biased region" description="Pro residues" evidence="8">
    <location>
        <begin position="459"/>
        <end position="468"/>
    </location>
</feature>
<evidence type="ECO:0000313" key="12">
    <source>
        <dbReference type="Proteomes" id="UP001147747"/>
    </source>
</evidence>
<keyword evidence="12" id="KW-1185">Reference proteome</keyword>
<dbReference type="Pfam" id="PF09302">
    <property type="entry name" value="XLF"/>
    <property type="match status" value="1"/>
</dbReference>
<dbReference type="RefSeq" id="XP_056484553.1">
    <property type="nucleotide sequence ID" value="XM_056633933.1"/>
</dbReference>
<evidence type="ECO:0000256" key="3">
    <source>
        <dbReference type="ARBA" id="ARBA00023125"/>
    </source>
</evidence>
<evidence type="ECO:0000313" key="11">
    <source>
        <dbReference type="EMBL" id="KAJ5386755.1"/>
    </source>
</evidence>
<dbReference type="GO" id="GO:0006303">
    <property type="term" value="P:double-strand break repair via nonhomologous end joining"/>
    <property type="evidence" value="ECO:0007669"/>
    <property type="project" value="TreeGrafter"/>
</dbReference>
<comment type="similarity">
    <text evidence="6">Belongs to the XRCC4-XLF family. XLF subfamily.</text>
</comment>
<dbReference type="Gene3D" id="2.170.210.10">
    <property type="entry name" value="DNA double-strand break repair and VJ recombination XRCC4, N-terminal"/>
    <property type="match status" value="1"/>
</dbReference>
<dbReference type="GO" id="GO:0045027">
    <property type="term" value="F:DNA end binding"/>
    <property type="evidence" value="ECO:0007669"/>
    <property type="project" value="TreeGrafter"/>
</dbReference>
<feature type="region of interest" description="Disordered" evidence="8">
    <location>
        <begin position="267"/>
        <end position="542"/>
    </location>
</feature>
<feature type="compositionally biased region" description="Basic and acidic residues" evidence="8">
    <location>
        <begin position="515"/>
        <end position="528"/>
    </location>
</feature>
<reference evidence="11" key="1">
    <citation type="submission" date="2022-12" db="EMBL/GenBank/DDBJ databases">
        <authorList>
            <person name="Petersen C."/>
        </authorList>
    </citation>
    <scope>NUCLEOTIDE SEQUENCE</scope>
    <source>
        <strain evidence="11">IBT 29677</strain>
    </source>
</reference>
<dbReference type="OrthoDB" id="2155935at2759"/>
<comment type="subcellular location">
    <subcellularLocation>
        <location evidence="1">Nucleus</location>
    </subcellularLocation>
</comment>
<evidence type="ECO:0000256" key="4">
    <source>
        <dbReference type="ARBA" id="ARBA00023204"/>
    </source>
</evidence>
<accession>A0A9W9VPB7</accession>
<dbReference type="GO" id="GO:0032807">
    <property type="term" value="C:DNA ligase IV complex"/>
    <property type="evidence" value="ECO:0007669"/>
    <property type="project" value="TreeGrafter"/>
</dbReference>
<dbReference type="InterPro" id="IPR053829">
    <property type="entry name" value="XLF-like_CC"/>
</dbReference>
<keyword evidence="2" id="KW-0227">DNA damage</keyword>
<feature type="compositionally biased region" description="Basic and acidic residues" evidence="8">
    <location>
        <begin position="304"/>
        <end position="313"/>
    </location>
</feature>
<keyword evidence="4" id="KW-0234">DNA repair</keyword>
<evidence type="ECO:0000259" key="9">
    <source>
        <dbReference type="Pfam" id="PF09302"/>
    </source>
</evidence>
<evidence type="ECO:0000256" key="7">
    <source>
        <dbReference type="ARBA" id="ARBA00044529"/>
    </source>
</evidence>
<dbReference type="PRINTS" id="PR01217">
    <property type="entry name" value="PRICHEXTENSN"/>
</dbReference>
<evidence type="ECO:0000256" key="2">
    <source>
        <dbReference type="ARBA" id="ARBA00022763"/>
    </source>
</evidence>
<keyword evidence="5" id="KW-0539">Nucleus</keyword>
<dbReference type="PANTHER" id="PTHR32235:SF1">
    <property type="entry name" value="NON-HOMOLOGOUS END-JOINING FACTOR 1"/>
    <property type="match status" value="1"/>
</dbReference>
<comment type="caution">
    <text evidence="11">The sequence shown here is derived from an EMBL/GenBank/DDBJ whole genome shotgun (WGS) entry which is preliminary data.</text>
</comment>
<evidence type="ECO:0000259" key="10">
    <source>
        <dbReference type="Pfam" id="PF21928"/>
    </source>
</evidence>
<evidence type="ECO:0000256" key="5">
    <source>
        <dbReference type="ARBA" id="ARBA00023242"/>
    </source>
</evidence>
<dbReference type="EMBL" id="JAPZBU010000009">
    <property type="protein sequence ID" value="KAJ5386755.1"/>
    <property type="molecule type" value="Genomic_DNA"/>
</dbReference>
<reference evidence="11" key="2">
    <citation type="journal article" date="2023" name="IMA Fungus">
        <title>Comparative genomic study of the Penicillium genus elucidates a diverse pangenome and 15 lateral gene transfer events.</title>
        <authorList>
            <person name="Petersen C."/>
            <person name="Sorensen T."/>
            <person name="Nielsen M.R."/>
            <person name="Sondergaard T.E."/>
            <person name="Sorensen J.L."/>
            <person name="Fitzpatrick D.A."/>
            <person name="Frisvad J.C."/>
            <person name="Nielsen K.L."/>
        </authorList>
    </citation>
    <scope>NUCLEOTIDE SEQUENCE</scope>
    <source>
        <strain evidence="11">IBT 29677</strain>
    </source>
</reference>
<dbReference type="PANTHER" id="PTHR32235">
    <property type="entry name" value="NON-HOMOLOGOUS END-JOINING FACTOR 1"/>
    <property type="match status" value="1"/>
</dbReference>
<evidence type="ECO:0000256" key="8">
    <source>
        <dbReference type="SAM" id="MobiDB-lite"/>
    </source>
</evidence>
<dbReference type="AlphaFoldDB" id="A0A9W9VPB7"/>
<name>A0A9W9VPB7_9EURO</name>
<organism evidence="11 12">
    <name type="scientific">Penicillium cosmopolitanum</name>
    <dbReference type="NCBI Taxonomy" id="1131564"/>
    <lineage>
        <taxon>Eukaryota</taxon>
        <taxon>Fungi</taxon>
        <taxon>Dikarya</taxon>
        <taxon>Ascomycota</taxon>
        <taxon>Pezizomycotina</taxon>
        <taxon>Eurotiomycetes</taxon>
        <taxon>Eurotiomycetidae</taxon>
        <taxon>Eurotiales</taxon>
        <taxon>Aspergillaceae</taxon>
        <taxon>Penicillium</taxon>
    </lineage>
</organism>
<dbReference type="Proteomes" id="UP001147747">
    <property type="component" value="Unassembled WGS sequence"/>
</dbReference>
<dbReference type="Pfam" id="PF21928">
    <property type="entry name" value="XLF_CC"/>
    <property type="match status" value="1"/>
</dbReference>
<dbReference type="CDD" id="cd22285">
    <property type="entry name" value="HD_XLF_N"/>
    <property type="match status" value="1"/>
</dbReference>
<sequence>MSSKWHKLSLQAGSLPALLFQYIWTREGYEFYLTDLTSIWSEQLGRQDIFKRAEQGLTTIDPSEGDDQLELLLTKIGEALSGTGGKPALNSGSKVDSIDINIGAKLPAPLRPLKWTLKLSKEPTSSLTNRILLPLLKDEAVWESRQQALSDQLQQKDWVLDKLFDRIEALSVDMSTIFPSASGIRPTRNADVRSELGKLVKGVAPFDEKAWLAQQGGSSSAVSLASNLVHEIFGSNLKKSLISFNPVQDHWWDELGTFSNTISQEEADLVPQEEASNSLTEEPTKHPEPGLDDGEDTAGTTDSEFERYEEPPRGKAPTINTKWSSPQPNPSSKKRSAIKGQAGRGSGSTAPESESDLDSAPAPRNPKAPSISPEPKPTAKPPKKAIGKLGVIGGKKKQQAEPRPPSPSEAPTPTPAPASPVKDGEPAHETAALPSPAKVKKPSRLGVIGGKGKAKRQQTPPPEPPTLPPAHESPTKSPKREHVSPEPTVKGPSKRGKSAELPVEAPPKIPETEEEKARRRREELKRQMEAQSKAPAKKKRRF</sequence>
<protein>
    <recommendedName>
        <fullName evidence="7">Non-homologous end-joining factor 1</fullName>
    </recommendedName>
</protein>
<feature type="domain" description="XLF-like coiled-coil region" evidence="10">
    <location>
        <begin position="123"/>
        <end position="175"/>
    </location>
</feature>
<dbReference type="InterPro" id="IPR038051">
    <property type="entry name" value="XRCC4-like_N_sf"/>
</dbReference>
<dbReference type="GeneID" id="81372913"/>
<gene>
    <name evidence="11" type="ORF">N7509_009296</name>
</gene>
<feature type="domain" description="XLF-like N-terminal" evidence="9">
    <location>
        <begin position="4"/>
        <end position="121"/>
    </location>
</feature>
<feature type="compositionally biased region" description="Pro residues" evidence="8">
    <location>
        <begin position="402"/>
        <end position="418"/>
    </location>
</feature>
<evidence type="ECO:0000256" key="1">
    <source>
        <dbReference type="ARBA" id="ARBA00004123"/>
    </source>
</evidence>